<feature type="transmembrane region" description="Helical" evidence="8">
    <location>
        <begin position="118"/>
        <end position="139"/>
    </location>
</feature>
<feature type="transmembrane region" description="Helical" evidence="8">
    <location>
        <begin position="151"/>
        <end position="173"/>
    </location>
</feature>
<reference evidence="9 10" key="1">
    <citation type="submission" date="2015-06" db="EMBL/GenBank/DDBJ databases">
        <title>Genome sequencing project of Bacillus galactosidilyticus PL133.</title>
        <authorList>
            <person name="Gaiero J."/>
            <person name="Nicol R."/>
            <person name="Habash M."/>
        </authorList>
    </citation>
    <scope>NUCLEOTIDE SEQUENCE [LARGE SCALE GENOMIC DNA]</scope>
    <source>
        <strain evidence="9 10">PL133</strain>
    </source>
</reference>
<dbReference type="PATRIC" id="fig|217031.4.peg.8473"/>
<keyword evidence="7 8" id="KW-0472">Membrane</keyword>
<dbReference type="CDD" id="cd06550">
    <property type="entry name" value="TM_ABC_iron-siderophores_like"/>
    <property type="match status" value="1"/>
</dbReference>
<dbReference type="GO" id="GO:0033214">
    <property type="term" value="P:siderophore-iron import into cell"/>
    <property type="evidence" value="ECO:0007669"/>
    <property type="project" value="TreeGrafter"/>
</dbReference>
<dbReference type="AlphaFoldDB" id="A0A0Q9XKW3"/>
<dbReference type="Gene3D" id="1.10.3470.10">
    <property type="entry name" value="ABC transporter involved in vitamin B12 uptake, BtuC"/>
    <property type="match status" value="1"/>
</dbReference>
<keyword evidence="3" id="KW-0813">Transport</keyword>
<feature type="transmembrane region" description="Helical" evidence="8">
    <location>
        <begin position="12"/>
        <end position="30"/>
    </location>
</feature>
<evidence type="ECO:0000256" key="6">
    <source>
        <dbReference type="ARBA" id="ARBA00022989"/>
    </source>
</evidence>
<dbReference type="Pfam" id="PF01032">
    <property type="entry name" value="FecCD"/>
    <property type="match status" value="1"/>
</dbReference>
<feature type="transmembrane region" description="Helical" evidence="8">
    <location>
        <begin position="93"/>
        <end position="112"/>
    </location>
</feature>
<comment type="caution">
    <text evidence="9">The sequence shown here is derived from an EMBL/GenBank/DDBJ whole genome shotgun (WGS) entry which is preliminary data.</text>
</comment>
<dbReference type="GO" id="GO:0022857">
    <property type="term" value="F:transmembrane transporter activity"/>
    <property type="evidence" value="ECO:0007669"/>
    <property type="project" value="InterPro"/>
</dbReference>
<dbReference type="GO" id="GO:0005886">
    <property type="term" value="C:plasma membrane"/>
    <property type="evidence" value="ECO:0007669"/>
    <property type="project" value="UniProtKB-SubCell"/>
</dbReference>
<evidence type="ECO:0000256" key="3">
    <source>
        <dbReference type="ARBA" id="ARBA00022448"/>
    </source>
</evidence>
<comment type="subcellular location">
    <subcellularLocation>
        <location evidence="1">Cell membrane</location>
        <topology evidence="1">Multi-pass membrane protein</topology>
    </subcellularLocation>
</comment>
<sequence>MTANKKRAITILLLSPIFICLVILISMLLGTKQIPYSTILDSFIHFDQDNADHHIITYSRFPRAIGAFLIGVFLAIAGSLMQGMTRNYLASPSIMGVTAGSGFIITICIVFFPGSGSFSLIIYSLIGSLLGVIIVFGLASVISNGFHPVRLAIIGTIIGTFLSSLSSALAIYFKVTQQVSFWYNARLHQLDPALIKLSIPFAIIGIGLAILVSKSVTIISLGEEIAVGLGEKTFKAKILVIISVSILTGISVALAGGIAFFVGLMIPHITRYLIGSDYRLIVPVSGVLGGLFLTLADVGSRFLNYPFETPISVVTSIIGVPFFLYLIKKKGGKRYA</sequence>
<dbReference type="InterPro" id="IPR037294">
    <property type="entry name" value="ABC_BtuC-like"/>
</dbReference>
<evidence type="ECO:0000313" key="10">
    <source>
        <dbReference type="Proteomes" id="UP000053881"/>
    </source>
</evidence>
<keyword evidence="5 8" id="KW-0812">Transmembrane</keyword>
<dbReference type="PANTHER" id="PTHR30472">
    <property type="entry name" value="FERRIC ENTEROBACTIN TRANSPORT SYSTEM PERMEASE PROTEIN"/>
    <property type="match status" value="1"/>
</dbReference>
<evidence type="ECO:0000256" key="1">
    <source>
        <dbReference type="ARBA" id="ARBA00004651"/>
    </source>
</evidence>
<evidence type="ECO:0000256" key="8">
    <source>
        <dbReference type="SAM" id="Phobius"/>
    </source>
</evidence>
<accession>A0A0Q9XKW3</accession>
<dbReference type="PANTHER" id="PTHR30472:SF30">
    <property type="entry name" value="IRON-UPTAKE SYSTEM PERMEASE PROTEIN FEUB"/>
    <property type="match status" value="1"/>
</dbReference>
<feature type="transmembrane region" description="Helical" evidence="8">
    <location>
        <begin position="64"/>
        <end position="81"/>
    </location>
</feature>
<evidence type="ECO:0000313" key="9">
    <source>
        <dbReference type="EMBL" id="KRG08025.1"/>
    </source>
</evidence>
<dbReference type="SUPFAM" id="SSF81345">
    <property type="entry name" value="ABC transporter involved in vitamin B12 uptake, BtuC"/>
    <property type="match status" value="1"/>
</dbReference>
<feature type="transmembrane region" description="Helical" evidence="8">
    <location>
        <begin position="310"/>
        <end position="327"/>
    </location>
</feature>
<evidence type="ECO:0000256" key="7">
    <source>
        <dbReference type="ARBA" id="ARBA00023136"/>
    </source>
</evidence>
<dbReference type="FunFam" id="1.10.3470.10:FF:000001">
    <property type="entry name" value="Vitamin B12 ABC transporter permease BtuC"/>
    <property type="match status" value="1"/>
</dbReference>
<gene>
    <name evidence="9" type="ORF">ACA29_25070</name>
</gene>
<name>A0A0Q9XKW3_9BACI</name>
<evidence type="ECO:0000256" key="2">
    <source>
        <dbReference type="ARBA" id="ARBA00007935"/>
    </source>
</evidence>
<comment type="similarity">
    <text evidence="2">Belongs to the binding-protein-dependent transport system permease family. FecCD subfamily.</text>
</comment>
<evidence type="ECO:0000256" key="4">
    <source>
        <dbReference type="ARBA" id="ARBA00022475"/>
    </source>
</evidence>
<protein>
    <submittedName>
        <fullName evidence="9">Ferrichrome ABC transporter permease</fullName>
    </submittedName>
</protein>
<keyword evidence="6 8" id="KW-1133">Transmembrane helix</keyword>
<organism evidence="9 10">
    <name type="scientific">Lederbergia galactosidilytica</name>
    <dbReference type="NCBI Taxonomy" id="217031"/>
    <lineage>
        <taxon>Bacteria</taxon>
        <taxon>Bacillati</taxon>
        <taxon>Bacillota</taxon>
        <taxon>Bacilli</taxon>
        <taxon>Bacillales</taxon>
        <taxon>Bacillaceae</taxon>
        <taxon>Lederbergia</taxon>
    </lineage>
</organism>
<dbReference type="InterPro" id="IPR000522">
    <property type="entry name" value="ABC_transptr_permease_BtuC"/>
</dbReference>
<dbReference type="EMBL" id="LGPB01000143">
    <property type="protein sequence ID" value="KRG08025.1"/>
    <property type="molecule type" value="Genomic_DNA"/>
</dbReference>
<dbReference type="Proteomes" id="UP000053881">
    <property type="component" value="Unassembled WGS sequence"/>
</dbReference>
<feature type="transmembrane region" description="Helical" evidence="8">
    <location>
        <begin position="193"/>
        <end position="212"/>
    </location>
</feature>
<evidence type="ECO:0000256" key="5">
    <source>
        <dbReference type="ARBA" id="ARBA00022692"/>
    </source>
</evidence>
<keyword evidence="4" id="KW-1003">Cell membrane</keyword>
<feature type="transmembrane region" description="Helical" evidence="8">
    <location>
        <begin position="238"/>
        <end position="266"/>
    </location>
</feature>
<proteinExistence type="inferred from homology"/>